<dbReference type="HOGENOM" id="CLU_004495_2_3_1"/>
<keyword evidence="5 6" id="KW-0472">Membrane</keyword>
<evidence type="ECO:0000256" key="5">
    <source>
        <dbReference type="ARBA" id="ARBA00023136"/>
    </source>
</evidence>
<evidence type="ECO:0000256" key="1">
    <source>
        <dbReference type="ARBA" id="ARBA00004141"/>
    </source>
</evidence>
<feature type="transmembrane region" description="Helical" evidence="6">
    <location>
        <begin position="377"/>
        <end position="399"/>
    </location>
</feature>
<comment type="caution">
    <text evidence="7">The sequence shown here is derived from an EMBL/GenBank/DDBJ whole genome shotgun (WGS) entry which is preliminary data.</text>
</comment>
<evidence type="ECO:0000313" key="7">
    <source>
        <dbReference type="EMBL" id="EXU97597.1"/>
    </source>
</evidence>
<evidence type="ECO:0000256" key="6">
    <source>
        <dbReference type="SAM" id="Phobius"/>
    </source>
</evidence>
<evidence type="ECO:0000256" key="2">
    <source>
        <dbReference type="ARBA" id="ARBA00022448"/>
    </source>
</evidence>
<dbReference type="GO" id="GO:0016020">
    <property type="term" value="C:membrane"/>
    <property type="evidence" value="ECO:0007669"/>
    <property type="project" value="UniProtKB-SubCell"/>
</dbReference>
<feature type="transmembrane region" description="Helical" evidence="6">
    <location>
        <begin position="72"/>
        <end position="97"/>
    </location>
</feature>
<evidence type="ECO:0000256" key="3">
    <source>
        <dbReference type="ARBA" id="ARBA00022692"/>
    </source>
</evidence>
<dbReference type="OrthoDB" id="4935069at2759"/>
<feature type="transmembrane region" description="Helical" evidence="6">
    <location>
        <begin position="478"/>
        <end position="499"/>
    </location>
</feature>
<dbReference type="Gene3D" id="1.20.1740.10">
    <property type="entry name" value="Amino acid/polyamine transporter I"/>
    <property type="match status" value="1"/>
</dbReference>
<feature type="transmembrane region" description="Helical" evidence="6">
    <location>
        <begin position="279"/>
        <end position="302"/>
    </location>
</feature>
<feature type="transmembrane region" description="Helical" evidence="6">
    <location>
        <begin position="194"/>
        <end position="216"/>
    </location>
</feature>
<evidence type="ECO:0000313" key="8">
    <source>
        <dbReference type="Proteomes" id="UP000030151"/>
    </source>
</evidence>
<organism evidence="7 8">
    <name type="scientific">Metarhizium robertsii</name>
    <dbReference type="NCBI Taxonomy" id="568076"/>
    <lineage>
        <taxon>Eukaryota</taxon>
        <taxon>Fungi</taxon>
        <taxon>Dikarya</taxon>
        <taxon>Ascomycota</taxon>
        <taxon>Pezizomycotina</taxon>
        <taxon>Sordariomycetes</taxon>
        <taxon>Hypocreomycetidae</taxon>
        <taxon>Hypocreales</taxon>
        <taxon>Clavicipitaceae</taxon>
        <taxon>Metarhizium</taxon>
    </lineage>
</organism>
<dbReference type="AlphaFoldDB" id="A0A014QV77"/>
<protein>
    <submittedName>
        <fullName evidence="7">Amino acid permease family protein</fullName>
    </submittedName>
</protein>
<keyword evidence="4 6" id="KW-1133">Transmembrane helix</keyword>
<accession>A0A014QV77</accession>
<dbReference type="PIRSF" id="PIRSF006060">
    <property type="entry name" value="AA_transporter"/>
    <property type="match status" value="1"/>
</dbReference>
<dbReference type="InterPro" id="IPR002293">
    <property type="entry name" value="AA/rel_permease1"/>
</dbReference>
<dbReference type="Proteomes" id="UP000030151">
    <property type="component" value="Unassembled WGS sequence"/>
</dbReference>
<keyword evidence="2" id="KW-0813">Transport</keyword>
<proteinExistence type="predicted"/>
<reference evidence="7 8" key="1">
    <citation type="submission" date="2014-02" db="EMBL/GenBank/DDBJ databases">
        <title>The genome sequence of the entomopathogenic fungus Metarhizium robertsii ARSEF 2575.</title>
        <authorList>
            <person name="Giuliano Garisto Donzelli B."/>
            <person name="Roe B.A."/>
            <person name="Macmil S.L."/>
            <person name="Krasnoff S.B."/>
            <person name="Gibson D.M."/>
        </authorList>
    </citation>
    <scope>NUCLEOTIDE SEQUENCE [LARGE SCALE GENOMIC DNA]</scope>
    <source>
        <strain evidence="7 8">ARSEF 2575</strain>
    </source>
</reference>
<dbReference type="PANTHER" id="PTHR45649">
    <property type="entry name" value="AMINO-ACID PERMEASE BAT1"/>
    <property type="match status" value="1"/>
</dbReference>
<feature type="transmembrane region" description="Helical" evidence="6">
    <location>
        <begin position="40"/>
        <end position="60"/>
    </location>
</feature>
<evidence type="ECO:0000256" key="4">
    <source>
        <dbReference type="ARBA" id="ARBA00022989"/>
    </source>
</evidence>
<dbReference type="eggNOG" id="KOG1289">
    <property type="taxonomic scope" value="Eukaryota"/>
</dbReference>
<gene>
    <name evidence="7" type="ORF">X797_009317</name>
</gene>
<feature type="transmembrane region" description="Helical" evidence="6">
    <location>
        <begin position="165"/>
        <end position="182"/>
    </location>
</feature>
<dbReference type="Pfam" id="PF13520">
    <property type="entry name" value="AA_permease_2"/>
    <property type="match status" value="1"/>
</dbReference>
<feature type="transmembrane region" description="Helical" evidence="6">
    <location>
        <begin position="327"/>
        <end position="345"/>
    </location>
</feature>
<dbReference type="GO" id="GO:0022857">
    <property type="term" value="F:transmembrane transporter activity"/>
    <property type="evidence" value="ECO:0007669"/>
    <property type="project" value="InterPro"/>
</dbReference>
<dbReference type="PANTHER" id="PTHR45649:SF14">
    <property type="entry name" value="GABA PERMEASE"/>
    <property type="match status" value="1"/>
</dbReference>
<comment type="subcellular location">
    <subcellularLocation>
        <location evidence="1">Membrane</location>
        <topology evidence="1">Multi-pass membrane protein</topology>
    </subcellularLocation>
</comment>
<sequence length="544" mass="58703">MEETRGTARQRRPKATAEADASLELLGIKSDLDRNSFSNLSMLGMAFAIVNTWCAIGTTVNASLPSGGPSSAVWGIVIAGGFNLCCGVSLAEFLSAYPTAGGQYHWAAVASWKSTRRAVSYITGWINLAAWVCLAGANCLLVSGIIMSYAELMYPGFQQTPWQRFLLYIAVDAIALSYNLLANRFLSHLNKYNMFFTLAGFVISLVAILACAAPNFQSAKFVFGGFINESGWPDGWAWQLGLLQGQLTLPSRAFSVTAYDSTIHMIEEMPNPTRQGPRLIIYAIVMAVVTGFGYIAAVLAVISDVPAAISSSQPLLEIYYQATRSKAGSICLMLFPLLSFVLCAIDDMATSARIAYALARDGGMPFNRHFARVSPTVGAPVAGLLWCFAWDIVLGLIFLGSTSAFNAIISAAVVCFTVTYAIPPGINMLRGRCMLPENRSFKLPNTVGYFCNAASVAWTLLTTVLFVWPPTRPVDAVNMNYCVVAFGVIIVIAGSNWILSARKSYQPPALELVHGHDTALVDVDQLEDKAATGGMEQSSQEKLK</sequence>
<feature type="transmembrane region" description="Helical" evidence="6">
    <location>
        <begin position="405"/>
        <end position="426"/>
    </location>
</feature>
<name>A0A014QV77_9HYPO</name>
<dbReference type="EMBL" id="JELW01000035">
    <property type="protein sequence ID" value="EXU97597.1"/>
    <property type="molecule type" value="Genomic_DNA"/>
</dbReference>
<keyword evidence="3 6" id="KW-0812">Transmembrane</keyword>
<feature type="transmembrane region" description="Helical" evidence="6">
    <location>
        <begin position="118"/>
        <end position="145"/>
    </location>
</feature>
<feature type="transmembrane region" description="Helical" evidence="6">
    <location>
        <begin position="447"/>
        <end position="466"/>
    </location>
</feature>